<accession>X0W2M7</accession>
<evidence type="ECO:0000313" key="1">
    <source>
        <dbReference type="EMBL" id="GAG25044.1"/>
    </source>
</evidence>
<name>X0W2M7_9ZZZZ</name>
<reference evidence="1" key="1">
    <citation type="journal article" date="2014" name="Front. Microbiol.">
        <title>High frequency of phylogenetically diverse reductive dehalogenase-homologous genes in deep subseafloor sedimentary metagenomes.</title>
        <authorList>
            <person name="Kawai M."/>
            <person name="Futagami T."/>
            <person name="Toyoda A."/>
            <person name="Takaki Y."/>
            <person name="Nishi S."/>
            <person name="Hori S."/>
            <person name="Arai W."/>
            <person name="Tsubouchi T."/>
            <person name="Morono Y."/>
            <person name="Uchiyama I."/>
            <person name="Ito T."/>
            <person name="Fujiyama A."/>
            <person name="Inagaki F."/>
            <person name="Takami H."/>
        </authorList>
    </citation>
    <scope>NUCLEOTIDE SEQUENCE</scope>
    <source>
        <strain evidence="1">Expedition CK06-06</strain>
    </source>
</reference>
<comment type="caution">
    <text evidence="1">The sequence shown here is derived from an EMBL/GenBank/DDBJ whole genome shotgun (WGS) entry which is preliminary data.</text>
</comment>
<proteinExistence type="predicted"/>
<organism evidence="1">
    <name type="scientific">marine sediment metagenome</name>
    <dbReference type="NCBI Taxonomy" id="412755"/>
    <lineage>
        <taxon>unclassified sequences</taxon>
        <taxon>metagenomes</taxon>
        <taxon>ecological metagenomes</taxon>
    </lineage>
</organism>
<protein>
    <submittedName>
        <fullName evidence="1">Uncharacterized protein</fullName>
    </submittedName>
</protein>
<sequence length="137" mass="15077">MTNVGIDYGLGQTNIDHETGIRYGVISINSGVLQAWSDASQPHYGCVNCEHCLMEHDTEDIPDTCECGMDLQNLMEFAEPLSYAYVEDGYQAEAGEDGDIFVMKSPFFTYAQFCSPCAPGAVHLENPLNLAHDSDRT</sequence>
<dbReference type="EMBL" id="BARS01033357">
    <property type="protein sequence ID" value="GAG25044.1"/>
    <property type="molecule type" value="Genomic_DNA"/>
</dbReference>
<dbReference type="AlphaFoldDB" id="X0W2M7"/>
<gene>
    <name evidence="1" type="ORF">S01H1_51673</name>
</gene>
<feature type="non-terminal residue" evidence="1">
    <location>
        <position position="137"/>
    </location>
</feature>